<evidence type="ECO:0000313" key="2">
    <source>
        <dbReference type="Proteomes" id="UP000676951"/>
    </source>
</evidence>
<dbReference type="InterPro" id="IPR019285">
    <property type="entry name" value="DUF2336"/>
</dbReference>
<sequence length="382" mass="41694">MTMFSSLINEIQDTTVSGLTKRQLRALTRIANLFVAGSGRHSKKQIELFDEVFKALVAVIELETRVRLARYIATMPDAPATLVRAFAFDEAVAVAAPVLSQSTALSDSDLVANARTQGQGHLQAIAHRRTISEVITEILIERGEPIVVHTVAKNAGARFSDGSFRELVARAGDDAQLALQVGMRQDIPRHHFLKLLETASASVRAKILAANPQFADAVQSAVTEVIDDINLEIRNKSPDHAKAKSRVKRLQNWHELGEGNVHAAARLQNFEQAAMALSVLACCPIEMAERAILNENPGVVQVIAKAAGCSWATVKALLLMTAADRRMSEKDLARAREDFERLETRTAKRVLEFYHNERRNVRTIASPPVAQGASANSAAVMG</sequence>
<dbReference type="Proteomes" id="UP000676951">
    <property type="component" value="Chromosome"/>
</dbReference>
<dbReference type="RefSeq" id="WP_215604815.1">
    <property type="nucleotide sequence ID" value="NZ_CP076136.1"/>
</dbReference>
<gene>
    <name evidence="1" type="ORF">KMZ93_03820</name>
</gene>
<organism evidence="1 2">
    <name type="scientific">Bradyrhizobium sediminis</name>
    <dbReference type="NCBI Taxonomy" id="2840469"/>
    <lineage>
        <taxon>Bacteria</taxon>
        <taxon>Pseudomonadati</taxon>
        <taxon>Pseudomonadota</taxon>
        <taxon>Alphaproteobacteria</taxon>
        <taxon>Hyphomicrobiales</taxon>
        <taxon>Nitrobacteraceae</taxon>
        <taxon>Bradyrhizobium</taxon>
    </lineage>
</organism>
<reference evidence="1 2" key="1">
    <citation type="submission" date="2021-06" db="EMBL/GenBank/DDBJ databases">
        <title>Bradyrhizobium sp. S2-11-4 Genome sequencing.</title>
        <authorList>
            <person name="Jin L."/>
        </authorList>
    </citation>
    <scope>NUCLEOTIDE SEQUENCE [LARGE SCALE GENOMIC DNA]</scope>
    <source>
        <strain evidence="1 2">S2-11-4</strain>
    </source>
</reference>
<accession>A0A975NZB6</accession>
<name>A0A975NZB6_9BRAD</name>
<dbReference type="Pfam" id="PF10098">
    <property type="entry name" value="DUF2336"/>
    <property type="match status" value="1"/>
</dbReference>
<dbReference type="EMBL" id="CP076136">
    <property type="protein sequence ID" value="QWG24067.1"/>
    <property type="molecule type" value="Genomic_DNA"/>
</dbReference>
<protein>
    <submittedName>
        <fullName evidence="1">DUF2336 domain-containing protein</fullName>
    </submittedName>
</protein>
<evidence type="ECO:0000313" key="1">
    <source>
        <dbReference type="EMBL" id="QWG24067.1"/>
    </source>
</evidence>
<keyword evidence="2" id="KW-1185">Reference proteome</keyword>
<dbReference type="AlphaFoldDB" id="A0A975NZB6"/>
<proteinExistence type="predicted"/>